<dbReference type="OrthoDB" id="9835793at2759"/>
<dbReference type="InterPro" id="IPR013106">
    <property type="entry name" value="Ig_V-set"/>
</dbReference>
<evidence type="ECO:0000313" key="7">
    <source>
        <dbReference type="Ensembl" id="ENSVURP00010002241.1"/>
    </source>
</evidence>
<dbReference type="Gene3D" id="2.60.40.10">
    <property type="entry name" value="Immunoglobulins"/>
    <property type="match status" value="2"/>
</dbReference>
<comment type="subcellular location">
    <subcellularLocation>
        <location evidence="1">Membrane</location>
    </subcellularLocation>
</comment>
<reference evidence="7" key="3">
    <citation type="submission" date="2025-09" db="UniProtKB">
        <authorList>
            <consortium name="Ensembl"/>
        </authorList>
    </citation>
    <scope>IDENTIFICATION</scope>
</reference>
<gene>
    <name evidence="7" type="primary">LOC114026386</name>
</gene>
<feature type="signal peptide" evidence="5">
    <location>
        <begin position="1"/>
        <end position="37"/>
    </location>
</feature>
<dbReference type="OMA" id="YFNTKFK"/>
<evidence type="ECO:0000256" key="2">
    <source>
        <dbReference type="ARBA" id="ARBA00022729"/>
    </source>
</evidence>
<dbReference type="GO" id="GO:0042110">
    <property type="term" value="P:T cell activation"/>
    <property type="evidence" value="ECO:0007669"/>
    <property type="project" value="TreeGrafter"/>
</dbReference>
<dbReference type="GO" id="GO:0009897">
    <property type="term" value="C:external side of plasma membrane"/>
    <property type="evidence" value="ECO:0007669"/>
    <property type="project" value="TreeGrafter"/>
</dbReference>
<protein>
    <recommendedName>
        <fullName evidence="6">Ig-like domain-containing protein</fullName>
    </recommendedName>
</protein>
<evidence type="ECO:0000256" key="1">
    <source>
        <dbReference type="ARBA" id="ARBA00004370"/>
    </source>
</evidence>
<dbReference type="PANTHER" id="PTHR12080">
    <property type="entry name" value="SIGNALING LYMPHOCYTIC ACTIVATION MOLECULE"/>
    <property type="match status" value="1"/>
</dbReference>
<feature type="domain" description="Ig-like" evidence="6">
    <location>
        <begin position="144"/>
        <end position="223"/>
    </location>
</feature>
<reference evidence="8" key="1">
    <citation type="submission" date="2018-12" db="EMBL/GenBank/DDBJ databases">
        <authorList>
            <person name="Yazar S."/>
        </authorList>
    </citation>
    <scope>NUCLEOTIDE SEQUENCE [LARGE SCALE GENOMIC DNA]</scope>
</reference>
<dbReference type="PANTHER" id="PTHR12080:SF18">
    <property type="entry name" value="SLAM FAMILY MEMBER 9"/>
    <property type="match status" value="1"/>
</dbReference>
<evidence type="ECO:0000256" key="4">
    <source>
        <dbReference type="ARBA" id="ARBA00023180"/>
    </source>
</evidence>
<keyword evidence="2 5" id="KW-0732">Signal</keyword>
<dbReference type="PROSITE" id="PS50835">
    <property type="entry name" value="IG_LIKE"/>
    <property type="match status" value="1"/>
</dbReference>
<dbReference type="SMART" id="SM00409">
    <property type="entry name" value="IG"/>
    <property type="match status" value="1"/>
</dbReference>
<feature type="chain" id="PRO_5021501555" description="Ig-like domain-containing protein" evidence="5">
    <location>
        <begin position="38"/>
        <end position="256"/>
    </location>
</feature>
<dbReference type="STRING" id="29139.ENSVURP00010002241"/>
<dbReference type="Proteomes" id="UP000314987">
    <property type="component" value="Unassembled WGS sequence"/>
</dbReference>
<evidence type="ECO:0000313" key="8">
    <source>
        <dbReference type="Proteomes" id="UP000314987"/>
    </source>
</evidence>
<reference evidence="7" key="2">
    <citation type="submission" date="2025-08" db="UniProtKB">
        <authorList>
            <consortium name="Ensembl"/>
        </authorList>
    </citation>
    <scope>IDENTIFICATION</scope>
</reference>
<dbReference type="GeneID" id="114026386"/>
<keyword evidence="3" id="KW-0472">Membrane</keyword>
<evidence type="ECO:0000256" key="3">
    <source>
        <dbReference type="ARBA" id="ARBA00023136"/>
    </source>
</evidence>
<dbReference type="SUPFAM" id="SSF48726">
    <property type="entry name" value="Immunoglobulin"/>
    <property type="match status" value="2"/>
</dbReference>
<keyword evidence="4" id="KW-0325">Glycoprotein</keyword>
<dbReference type="Pfam" id="PF07686">
    <property type="entry name" value="V-set"/>
    <property type="match status" value="1"/>
</dbReference>
<sequence length="256" mass="28557">MEVLNPILGCGSQGNSMSFSRWKLCLLMLVISSQAHSARNVVGVIGESVSLKNSESFHEPYSEVSWFYNETQKVLTWIKGKEKKIFETNLKTRIHLDADNITLHIQQLQEEDSSTYKLQTSLLRTGKDFSKYIRLDVYERLTEPKIALGPRINGNGTCLVNVTCSVEQVGKNVTYNWTPMGQETNASSGGPILSVIWKPGDHDQYTCTATNPVSNSSHTILASELCAGKTSRVSQELLVVILPSIFSLLFTLNWTH</sequence>
<dbReference type="InterPro" id="IPR015631">
    <property type="entry name" value="CD2/SLAM_rcpt"/>
</dbReference>
<dbReference type="GeneTree" id="ENSGT01030000234540"/>
<dbReference type="AlphaFoldDB" id="A0A4X2JWE1"/>
<proteinExistence type="predicted"/>
<dbReference type="InterPro" id="IPR036179">
    <property type="entry name" value="Ig-like_dom_sf"/>
</dbReference>
<name>A0A4X2JWE1_VOMUR</name>
<dbReference type="InterPro" id="IPR003599">
    <property type="entry name" value="Ig_sub"/>
</dbReference>
<dbReference type="InterPro" id="IPR013783">
    <property type="entry name" value="Ig-like_fold"/>
</dbReference>
<dbReference type="FunFam" id="2.60.40.10:FF:000470">
    <property type="entry name" value="SLAM family member 7"/>
    <property type="match status" value="1"/>
</dbReference>
<accession>A0A4X2JWE1</accession>
<dbReference type="RefSeq" id="XP_027695879.1">
    <property type="nucleotide sequence ID" value="XM_027840078.1"/>
</dbReference>
<dbReference type="Ensembl" id="ENSVURT00010002562.1">
    <property type="protein sequence ID" value="ENSVURP00010002241.1"/>
    <property type="gene ID" value="ENSVURG00010001856.1"/>
</dbReference>
<dbReference type="InterPro" id="IPR007110">
    <property type="entry name" value="Ig-like_dom"/>
</dbReference>
<keyword evidence="8" id="KW-1185">Reference proteome</keyword>
<evidence type="ECO:0000259" key="6">
    <source>
        <dbReference type="PROSITE" id="PS50835"/>
    </source>
</evidence>
<evidence type="ECO:0000256" key="5">
    <source>
        <dbReference type="SAM" id="SignalP"/>
    </source>
</evidence>
<organism evidence="7 8">
    <name type="scientific">Vombatus ursinus</name>
    <name type="common">Common wombat</name>
    <dbReference type="NCBI Taxonomy" id="29139"/>
    <lineage>
        <taxon>Eukaryota</taxon>
        <taxon>Metazoa</taxon>
        <taxon>Chordata</taxon>
        <taxon>Craniata</taxon>
        <taxon>Vertebrata</taxon>
        <taxon>Euteleostomi</taxon>
        <taxon>Mammalia</taxon>
        <taxon>Metatheria</taxon>
        <taxon>Diprotodontia</taxon>
        <taxon>Vombatidae</taxon>
        <taxon>Vombatus</taxon>
    </lineage>
</organism>